<keyword evidence="3" id="KW-1185">Reference proteome</keyword>
<feature type="transmembrane region" description="Helical" evidence="1">
    <location>
        <begin position="35"/>
        <end position="53"/>
    </location>
</feature>
<feature type="transmembrane region" description="Helical" evidence="1">
    <location>
        <begin position="65"/>
        <end position="88"/>
    </location>
</feature>
<name>A0ABU0AD84_9BACI</name>
<feature type="transmembrane region" description="Helical" evidence="1">
    <location>
        <begin position="6"/>
        <end position="23"/>
    </location>
</feature>
<organism evidence="2 3">
    <name type="scientific">Cytobacillus purgationiresistens</name>
    <dbReference type="NCBI Taxonomy" id="863449"/>
    <lineage>
        <taxon>Bacteria</taxon>
        <taxon>Bacillati</taxon>
        <taxon>Bacillota</taxon>
        <taxon>Bacilli</taxon>
        <taxon>Bacillales</taxon>
        <taxon>Bacillaceae</taxon>
        <taxon>Cytobacillus</taxon>
    </lineage>
</organism>
<evidence type="ECO:0000313" key="3">
    <source>
        <dbReference type="Proteomes" id="UP001238088"/>
    </source>
</evidence>
<keyword evidence="1" id="KW-0472">Membrane</keyword>
<dbReference type="Proteomes" id="UP001238088">
    <property type="component" value="Unassembled WGS sequence"/>
</dbReference>
<evidence type="ECO:0000313" key="2">
    <source>
        <dbReference type="EMBL" id="MDQ0269217.1"/>
    </source>
</evidence>
<proteinExistence type="predicted"/>
<keyword evidence="1" id="KW-0812">Transmembrane</keyword>
<reference evidence="2 3" key="1">
    <citation type="submission" date="2023-07" db="EMBL/GenBank/DDBJ databases">
        <title>Genomic Encyclopedia of Type Strains, Phase IV (KMG-IV): sequencing the most valuable type-strain genomes for metagenomic binning, comparative biology and taxonomic classification.</title>
        <authorList>
            <person name="Goeker M."/>
        </authorList>
    </citation>
    <scope>NUCLEOTIDE SEQUENCE [LARGE SCALE GENOMIC DNA]</scope>
    <source>
        <strain evidence="2 3">DSM 23494</strain>
    </source>
</reference>
<sequence>MDLLLIITILTLLLLLMSLLLIYSKLYSKTLGKLCFLIFIFACLSLPHISIIYNELSTIYRQNLMMISTVFMITWGITAICLLFGLLFRFGINIEKEA</sequence>
<protein>
    <submittedName>
        <fullName evidence="2">Membrane channel-forming protein YqfA (Hemolysin III family)</fullName>
    </submittedName>
</protein>
<evidence type="ECO:0000256" key="1">
    <source>
        <dbReference type="SAM" id="Phobius"/>
    </source>
</evidence>
<dbReference type="EMBL" id="JAUSUB010000003">
    <property type="protein sequence ID" value="MDQ0269217.1"/>
    <property type="molecule type" value="Genomic_DNA"/>
</dbReference>
<accession>A0ABU0AD84</accession>
<comment type="caution">
    <text evidence="2">The sequence shown here is derived from an EMBL/GenBank/DDBJ whole genome shotgun (WGS) entry which is preliminary data.</text>
</comment>
<keyword evidence="1" id="KW-1133">Transmembrane helix</keyword>
<gene>
    <name evidence="2" type="ORF">J2S17_001087</name>
</gene>